<gene>
    <name evidence="1" type="ORF">CS063_06085</name>
</gene>
<keyword evidence="2" id="KW-1185">Reference proteome</keyword>
<evidence type="ECO:0000313" key="1">
    <source>
        <dbReference type="EMBL" id="PHV71258.1"/>
    </source>
</evidence>
<organism evidence="1 2">
    <name type="scientific">Sporanaerobium hydrogeniformans</name>
    <dbReference type="NCBI Taxonomy" id="3072179"/>
    <lineage>
        <taxon>Bacteria</taxon>
        <taxon>Bacillati</taxon>
        <taxon>Bacillota</taxon>
        <taxon>Clostridia</taxon>
        <taxon>Lachnospirales</taxon>
        <taxon>Lachnospiraceae</taxon>
        <taxon>Sporanaerobium</taxon>
    </lineage>
</organism>
<dbReference type="Proteomes" id="UP000224460">
    <property type="component" value="Unassembled WGS sequence"/>
</dbReference>
<proteinExistence type="predicted"/>
<comment type="caution">
    <text evidence="1">The sequence shown here is derived from an EMBL/GenBank/DDBJ whole genome shotgun (WGS) entry which is preliminary data.</text>
</comment>
<name>A0AC61DEL4_9FIRM</name>
<evidence type="ECO:0000313" key="2">
    <source>
        <dbReference type="Proteomes" id="UP000224460"/>
    </source>
</evidence>
<reference evidence="1" key="1">
    <citation type="submission" date="2017-10" db="EMBL/GenBank/DDBJ databases">
        <title>Genome sequence of cellulolytic Lachnospiraceae bacterium XHS1971 isolated from hotspring sediment.</title>
        <authorList>
            <person name="Vasudevan G."/>
            <person name="Joshi A.J."/>
            <person name="Hivarkar S."/>
            <person name="Lanjekar V.B."/>
            <person name="Dhakephalkar P.K."/>
            <person name="Dagar S."/>
        </authorList>
    </citation>
    <scope>NUCLEOTIDE SEQUENCE</scope>
    <source>
        <strain evidence="1">XHS1971</strain>
    </source>
</reference>
<dbReference type="EMBL" id="PEDL01000004">
    <property type="protein sequence ID" value="PHV71258.1"/>
    <property type="molecule type" value="Genomic_DNA"/>
</dbReference>
<protein>
    <submittedName>
        <fullName evidence="1">Uncharacterized protein</fullName>
    </submittedName>
</protein>
<sequence>MENKLKRWIMGCFIGIGISFVMNRVGGPWPLTFNLFWLLPISLIAGAFQSRWYCLAYSVPILYGVYNISSYLGLPSKWFIVPYRQLILLVGLLHMAEGIMAYWEAPKAIVPVKGYKGKEKVEGYQTYLSWLVPLFLFSYKLLFIPMFMVYSDDTTSLKPVKKFKFMGGCIFLYGACMTCLGWILVKKNLRLEVALLFMPLLHEILTLIHYKIE</sequence>
<accession>A0AC61DEL4</accession>